<dbReference type="AlphaFoldDB" id="A0A1I4SSR4"/>
<dbReference type="OrthoDB" id="147796at2157"/>
<keyword evidence="1" id="KW-0472">Membrane</keyword>
<keyword evidence="1" id="KW-1133">Transmembrane helix</keyword>
<protein>
    <submittedName>
        <fullName evidence="2">Uncharacterized protein</fullName>
    </submittedName>
</protein>
<evidence type="ECO:0000256" key="1">
    <source>
        <dbReference type="SAM" id="Phobius"/>
    </source>
</evidence>
<reference evidence="3" key="1">
    <citation type="submission" date="2016-10" db="EMBL/GenBank/DDBJ databases">
        <authorList>
            <person name="Varghese N."/>
            <person name="Submissions S."/>
        </authorList>
    </citation>
    <scope>NUCLEOTIDE SEQUENCE [LARGE SCALE GENOMIC DNA]</scope>
    <source>
        <strain evidence="3">Mob M</strain>
    </source>
</reference>
<dbReference type="RefSeq" id="WP_091936487.1">
    <property type="nucleotide sequence ID" value="NZ_FOUJ01000004.1"/>
</dbReference>
<gene>
    <name evidence="2" type="ORF">SAMN04488696_1991</name>
</gene>
<proteinExistence type="predicted"/>
<dbReference type="STRING" id="487685.SAMN04488696_1991"/>
<accession>A0A1I4SSR4</accession>
<feature type="transmembrane region" description="Helical" evidence="1">
    <location>
        <begin position="12"/>
        <end position="34"/>
    </location>
</feature>
<organism evidence="2 3">
    <name type="scientific">Methanolobus profundi</name>
    <dbReference type="NCBI Taxonomy" id="487685"/>
    <lineage>
        <taxon>Archaea</taxon>
        <taxon>Methanobacteriati</taxon>
        <taxon>Methanobacteriota</taxon>
        <taxon>Stenosarchaea group</taxon>
        <taxon>Methanomicrobia</taxon>
        <taxon>Methanosarcinales</taxon>
        <taxon>Methanosarcinaceae</taxon>
        <taxon>Methanolobus</taxon>
    </lineage>
</organism>
<evidence type="ECO:0000313" key="3">
    <source>
        <dbReference type="Proteomes" id="UP000198535"/>
    </source>
</evidence>
<sequence length="289" mass="31808">MWQLHMKKDDDSAQMILIASFAIGLSIVVLTLMLNNIIYASNTASESNIETNVFEFSNAIHLTSHAYEKAYEDADNGSFDQARFNDYMNSFSTKMAESSAFSGTIYILETGTFMEPYFTKNGLVDGRDDWTVIERVNHTDTFLMAINTSLTANQSDRFVIEAVDTSGTIWSASFFRSGSNVNVTVTDGVTVLNTQNSSSGELNITSDLMDGSTPFQYYFNNRTTGKTYSLLIKNGDLATGTTLISGDKINGKGFKIERIDVIEASIRMNKDGKLKANVVIPVLLPKGTA</sequence>
<dbReference type="Proteomes" id="UP000198535">
    <property type="component" value="Unassembled WGS sequence"/>
</dbReference>
<keyword evidence="1" id="KW-0812">Transmembrane</keyword>
<name>A0A1I4SSR4_9EURY</name>
<evidence type="ECO:0000313" key="2">
    <source>
        <dbReference type="EMBL" id="SFM67419.1"/>
    </source>
</evidence>
<keyword evidence="3" id="KW-1185">Reference proteome</keyword>
<dbReference type="EMBL" id="FOUJ01000004">
    <property type="protein sequence ID" value="SFM67419.1"/>
    <property type="molecule type" value="Genomic_DNA"/>
</dbReference>